<sequence>MTEKEYSYRLSSFVFDMAIVALFPIAGFYLSYFALTHDLDPAIKAIVVTFHLLTFLPPVFIFIKSKQKITILENGIRMKVSGVID</sequence>
<evidence type="ECO:0000313" key="3">
    <source>
        <dbReference type="Proteomes" id="UP000683559"/>
    </source>
</evidence>
<keyword evidence="3" id="KW-1185">Reference proteome</keyword>
<evidence type="ECO:0008006" key="4">
    <source>
        <dbReference type="Google" id="ProtNLM"/>
    </source>
</evidence>
<accession>A0ABX8LGR6</accession>
<evidence type="ECO:0000313" key="2">
    <source>
        <dbReference type="EMBL" id="QXE91221.1"/>
    </source>
</evidence>
<dbReference type="RefSeq" id="WP_217287807.1">
    <property type="nucleotide sequence ID" value="NZ_CP077683.1"/>
</dbReference>
<keyword evidence="1" id="KW-1133">Transmembrane helix</keyword>
<evidence type="ECO:0000256" key="1">
    <source>
        <dbReference type="SAM" id="Phobius"/>
    </source>
</evidence>
<name>A0ABX8LGR6_9BACT</name>
<feature type="transmembrane region" description="Helical" evidence="1">
    <location>
        <begin position="41"/>
        <end position="63"/>
    </location>
</feature>
<proteinExistence type="predicted"/>
<reference evidence="2 3" key="1">
    <citation type="submission" date="2021-06" db="EMBL/GenBank/DDBJ databases">
        <title>Gemonas diversity in paddy soil.</title>
        <authorList>
            <person name="Liu G."/>
        </authorList>
    </citation>
    <scope>NUCLEOTIDE SEQUENCE [LARGE SCALE GENOMIC DNA]</scope>
    <source>
        <strain evidence="2 3">RG2</strain>
    </source>
</reference>
<keyword evidence="1" id="KW-0472">Membrane</keyword>
<feature type="transmembrane region" description="Helical" evidence="1">
    <location>
        <begin position="12"/>
        <end position="35"/>
    </location>
</feature>
<organism evidence="2 3">
    <name type="scientific">Geomonas subterranea</name>
    <dbReference type="NCBI Taxonomy" id="2847989"/>
    <lineage>
        <taxon>Bacteria</taxon>
        <taxon>Pseudomonadati</taxon>
        <taxon>Thermodesulfobacteriota</taxon>
        <taxon>Desulfuromonadia</taxon>
        <taxon>Geobacterales</taxon>
        <taxon>Geobacteraceae</taxon>
        <taxon>Geomonas</taxon>
    </lineage>
</organism>
<dbReference type="Proteomes" id="UP000683559">
    <property type="component" value="Chromosome"/>
</dbReference>
<keyword evidence="1" id="KW-0812">Transmembrane</keyword>
<gene>
    <name evidence="2" type="ORF">KP001_01380</name>
</gene>
<dbReference type="EMBL" id="CP077683">
    <property type="protein sequence ID" value="QXE91221.1"/>
    <property type="molecule type" value="Genomic_DNA"/>
</dbReference>
<protein>
    <recommendedName>
        <fullName evidence="4">RDD family protein</fullName>
    </recommendedName>
</protein>